<evidence type="ECO:0000256" key="3">
    <source>
        <dbReference type="ARBA" id="ARBA00022485"/>
    </source>
</evidence>
<evidence type="ECO:0000313" key="12">
    <source>
        <dbReference type="EMBL" id="SHE71640.1"/>
    </source>
</evidence>
<keyword evidence="6" id="KW-0677">Repeat</keyword>
<evidence type="ECO:0000313" key="13">
    <source>
        <dbReference type="Proteomes" id="UP000184164"/>
    </source>
</evidence>
<dbReference type="Pfam" id="PF13484">
    <property type="entry name" value="Fer4_16"/>
    <property type="match status" value="1"/>
</dbReference>
<feature type="domain" description="4Fe-4S ferredoxin-type" evidence="11">
    <location>
        <begin position="366"/>
        <end position="395"/>
    </location>
</feature>
<dbReference type="STRING" id="1484053.SAMN05444274_102186"/>
<dbReference type="InterPro" id="IPR017896">
    <property type="entry name" value="4Fe4S_Fe-S-bd"/>
</dbReference>
<dbReference type="InterPro" id="IPR012832">
    <property type="entry name" value="RDH"/>
</dbReference>
<dbReference type="PROSITE" id="PS51379">
    <property type="entry name" value="4FE4S_FER_2"/>
    <property type="match status" value="1"/>
</dbReference>
<comment type="cofactor">
    <cofactor evidence="10">
        <name>corrinoid</name>
        <dbReference type="ChEBI" id="CHEBI:33913"/>
    </cofactor>
</comment>
<keyword evidence="2" id="KW-1003">Cell membrane</keyword>
<dbReference type="NCBIfam" id="TIGR02486">
    <property type="entry name" value="RDH"/>
    <property type="match status" value="1"/>
</dbReference>
<dbReference type="InterPro" id="IPR017900">
    <property type="entry name" value="4Fe4S_Fe_S_CS"/>
</dbReference>
<dbReference type="Gene3D" id="3.30.70.20">
    <property type="match status" value="1"/>
</dbReference>
<dbReference type="PANTHER" id="PTHR42827">
    <property type="entry name" value="IRON-SULFUR CLUSTER-BINDING PROTEIN-RELATED"/>
    <property type="match status" value="1"/>
</dbReference>
<keyword evidence="13" id="KW-1185">Reference proteome</keyword>
<evidence type="ECO:0000256" key="1">
    <source>
        <dbReference type="ARBA" id="ARBA00004236"/>
    </source>
</evidence>
<evidence type="ECO:0000256" key="6">
    <source>
        <dbReference type="ARBA" id="ARBA00022737"/>
    </source>
</evidence>
<evidence type="ECO:0000256" key="10">
    <source>
        <dbReference type="ARBA" id="ARBA00029374"/>
    </source>
</evidence>
<dbReference type="InterPro" id="IPR006311">
    <property type="entry name" value="TAT_signal"/>
</dbReference>
<keyword evidence="5" id="KW-0732">Signal</keyword>
<name>A0A1M4VS17_9BACT</name>
<protein>
    <submittedName>
        <fullName evidence="12">Reductive dehalogenase</fullName>
    </submittedName>
</protein>
<gene>
    <name evidence="12" type="ORF">SAMN05444274_102186</name>
</gene>
<dbReference type="PANTHER" id="PTHR42827:SF1">
    <property type="entry name" value="IRON-SULFUR CLUSTER-BINDING PROTEIN"/>
    <property type="match status" value="1"/>
</dbReference>
<evidence type="ECO:0000256" key="9">
    <source>
        <dbReference type="ARBA" id="ARBA00023136"/>
    </source>
</evidence>
<proteinExistence type="predicted"/>
<dbReference type="OrthoDB" id="9815745at2"/>
<dbReference type="PROSITE" id="PS51318">
    <property type="entry name" value="TAT"/>
    <property type="match status" value="1"/>
</dbReference>
<evidence type="ECO:0000256" key="7">
    <source>
        <dbReference type="ARBA" id="ARBA00023004"/>
    </source>
</evidence>
<evidence type="ECO:0000256" key="8">
    <source>
        <dbReference type="ARBA" id="ARBA00023014"/>
    </source>
</evidence>
<dbReference type="GO" id="GO:0051539">
    <property type="term" value="F:4 iron, 4 sulfur cluster binding"/>
    <property type="evidence" value="ECO:0007669"/>
    <property type="project" value="UniProtKB-KW"/>
</dbReference>
<comment type="subcellular location">
    <subcellularLocation>
        <location evidence="1">Cell membrane</location>
    </subcellularLocation>
</comment>
<dbReference type="SUPFAM" id="SSF54862">
    <property type="entry name" value="4Fe-4S ferredoxins"/>
    <property type="match status" value="1"/>
</dbReference>
<organism evidence="12 13">
    <name type="scientific">Mariniphaga anaerophila</name>
    <dbReference type="NCBI Taxonomy" id="1484053"/>
    <lineage>
        <taxon>Bacteria</taxon>
        <taxon>Pseudomonadati</taxon>
        <taxon>Bacteroidota</taxon>
        <taxon>Bacteroidia</taxon>
        <taxon>Marinilabiliales</taxon>
        <taxon>Prolixibacteraceae</taxon>
        <taxon>Mariniphaga</taxon>
    </lineage>
</organism>
<keyword evidence="9" id="KW-0472">Membrane</keyword>
<reference evidence="12 13" key="1">
    <citation type="submission" date="2016-11" db="EMBL/GenBank/DDBJ databases">
        <authorList>
            <person name="Jaros S."/>
            <person name="Januszkiewicz K."/>
            <person name="Wedrychowicz H."/>
        </authorList>
    </citation>
    <scope>NUCLEOTIDE SEQUENCE [LARGE SCALE GENOMIC DNA]</scope>
    <source>
        <strain evidence="12 13">DSM 26910</strain>
    </source>
</reference>
<keyword evidence="3" id="KW-0004">4Fe-4S</keyword>
<sequence>MNSTKNLDKKITRRDAIKIGSLTTAVVAATAIVSPKETLAQTLNKSVEGSSAKRHATIDDIYKIDPNMRRFDQANTAFCKSVLNDFGIKPLNPDDNPQLKNAFMNVVFSSDGFNPISGLENPHLKEQKPGHTDLDLALDTGALGMENFTSSAFARIMANESGTAISLPDGTLMPLSLYKQDVPLPGQFKKFPKKYKFETTDDAAYAIKKAAKLYGADLVGIAPFEERWVYNTEAYIPFDVNGQPIKEEVNIFRKVEFDFEPKSVIVLGFEMDYESYKTQPSAIGAAATSMGYSKMMETSVRLAFMLRRLGYNTVHAGNAVGVSVPLAIQAGLGESSRMGLLITEEFGPRVRLAKVYTDLDITTDAPKTFGVKQFCEICRKCADACPSKAISKAVKTTDPENKPMNDCNGKGIDKWYNDHQKCLSFWGENWGECAVCISVCPYNKIDMWHHEAARSITKIPGLRNLARSFDEIFGYGQAGSEKLMKSYWKRRI</sequence>
<dbReference type="GO" id="GO:0005886">
    <property type="term" value="C:plasma membrane"/>
    <property type="evidence" value="ECO:0007669"/>
    <property type="project" value="UniProtKB-SubCell"/>
</dbReference>
<evidence type="ECO:0000256" key="2">
    <source>
        <dbReference type="ARBA" id="ARBA00022475"/>
    </source>
</evidence>
<dbReference type="EMBL" id="FQUM01000002">
    <property type="protein sequence ID" value="SHE71640.1"/>
    <property type="molecule type" value="Genomic_DNA"/>
</dbReference>
<evidence type="ECO:0000256" key="5">
    <source>
        <dbReference type="ARBA" id="ARBA00022729"/>
    </source>
</evidence>
<accession>A0A1M4VS17</accession>
<dbReference type="AlphaFoldDB" id="A0A1M4VS17"/>
<keyword evidence="4" id="KW-0479">Metal-binding</keyword>
<evidence type="ECO:0000256" key="4">
    <source>
        <dbReference type="ARBA" id="ARBA00022723"/>
    </source>
</evidence>
<dbReference type="PROSITE" id="PS00198">
    <property type="entry name" value="4FE4S_FER_1"/>
    <property type="match status" value="1"/>
</dbReference>
<dbReference type="Proteomes" id="UP000184164">
    <property type="component" value="Unassembled WGS sequence"/>
</dbReference>
<dbReference type="GO" id="GO:0046872">
    <property type="term" value="F:metal ion binding"/>
    <property type="evidence" value="ECO:0007669"/>
    <property type="project" value="UniProtKB-KW"/>
</dbReference>
<dbReference type="RefSeq" id="WP_072999233.1">
    <property type="nucleotide sequence ID" value="NZ_FQUM01000002.1"/>
</dbReference>
<keyword evidence="7" id="KW-0408">Iron</keyword>
<keyword evidence="8" id="KW-0411">Iron-sulfur</keyword>
<evidence type="ECO:0000259" key="11">
    <source>
        <dbReference type="PROSITE" id="PS51379"/>
    </source>
</evidence>